<reference evidence="2 3" key="1">
    <citation type="submission" date="2013-07" db="EMBL/GenBank/DDBJ databases">
        <authorList>
            <person name="Stoco P.H."/>
            <person name="Wagner G."/>
            <person name="Gerber A."/>
            <person name="Zaha A."/>
            <person name="Thompson C."/>
            <person name="Bartholomeu D.C."/>
            <person name="Luckemeyer D.D."/>
            <person name="Bahia D."/>
            <person name="Loreto E."/>
            <person name="Prestes E.B."/>
            <person name="Lima F.M."/>
            <person name="Rodrigues-Luiz G."/>
            <person name="Vallejo G.A."/>
            <person name="Filho J.F."/>
            <person name="Monteiro K.M."/>
            <person name="Tyler K.M."/>
            <person name="de Almeida L.G."/>
            <person name="Ortiz M.F."/>
            <person name="Siervo M.A."/>
            <person name="de Moraes M.H."/>
            <person name="Cunha O.L."/>
            <person name="Mendonca-Neto R."/>
            <person name="Silva R."/>
            <person name="Teixeira S.M."/>
            <person name="Murta S.M."/>
            <person name="Sincero T.C."/>
            <person name="Mendes T.A."/>
            <person name="Urmenyi T.P."/>
            <person name="Silva V.G."/>
            <person name="da Rocha W.D."/>
            <person name="Andersson B."/>
            <person name="Romanha A.J."/>
            <person name="Steindel M."/>
            <person name="de Vasconcelos A.T."/>
            <person name="Grisard E.C."/>
        </authorList>
    </citation>
    <scope>NUCLEOTIDE SEQUENCE [LARGE SCALE GENOMIC DNA]</scope>
    <source>
        <strain evidence="2 3">SC58</strain>
    </source>
</reference>
<evidence type="ECO:0000313" key="3">
    <source>
        <dbReference type="Proteomes" id="UP000031737"/>
    </source>
</evidence>
<keyword evidence="3" id="KW-1185">Reference proteome</keyword>
<proteinExistence type="predicted"/>
<dbReference type="Proteomes" id="UP000031737">
    <property type="component" value="Unassembled WGS sequence"/>
</dbReference>
<name>A0A061ISC1_TRYRA</name>
<comment type="caution">
    <text evidence="2">The sequence shown here is derived from an EMBL/GenBank/DDBJ whole genome shotgun (WGS) entry which is preliminary data.</text>
</comment>
<protein>
    <submittedName>
        <fullName evidence="2">Uncharacterized protein</fullName>
    </submittedName>
</protein>
<dbReference type="VEuPathDB" id="TriTrypDB:TRSC58_06633"/>
<evidence type="ECO:0000256" key="1">
    <source>
        <dbReference type="SAM" id="MobiDB-lite"/>
    </source>
</evidence>
<dbReference type="EMBL" id="AUPL01006633">
    <property type="protein sequence ID" value="ESL05708.1"/>
    <property type="molecule type" value="Genomic_DNA"/>
</dbReference>
<sequence>MEGQARGVVKERQGLQSPASPAAAWASARDLGEGFEVGGAVFAPRLRRGAGALQYALAEVTGVQACAGTATVVFANA</sequence>
<organism evidence="2 3">
    <name type="scientific">Trypanosoma rangeli SC58</name>
    <dbReference type="NCBI Taxonomy" id="429131"/>
    <lineage>
        <taxon>Eukaryota</taxon>
        <taxon>Discoba</taxon>
        <taxon>Euglenozoa</taxon>
        <taxon>Kinetoplastea</taxon>
        <taxon>Metakinetoplastina</taxon>
        <taxon>Trypanosomatida</taxon>
        <taxon>Trypanosomatidae</taxon>
        <taxon>Trypanosoma</taxon>
        <taxon>Herpetosoma</taxon>
    </lineage>
</organism>
<accession>A0A061ISC1</accession>
<dbReference type="OrthoDB" id="273270at2759"/>
<feature type="region of interest" description="Disordered" evidence="1">
    <location>
        <begin position="1"/>
        <end position="21"/>
    </location>
</feature>
<gene>
    <name evidence="2" type="ORF">TRSC58_06633</name>
</gene>
<evidence type="ECO:0000313" key="2">
    <source>
        <dbReference type="EMBL" id="ESL05708.1"/>
    </source>
</evidence>
<dbReference type="AlphaFoldDB" id="A0A061ISC1"/>